<dbReference type="AlphaFoldDB" id="A0A0D0HBA7"/>
<proteinExistence type="predicted"/>
<name>A0A0D0HBA7_9BACT</name>
<sequence>MRKNKYMKKICCIFFFSLLTFPAIGQQRNSKGQKIISKIEAYSQRGDKPYIIIDFKYNSNLELQEVVQQAPASKQTVYWKKQGNALTQKVVWDYQTIYKPSKYTYALTPDGYIHTKTIDDLGIDGSVLRHLYEYHYDAKGTKLSMIYERTFFKERNGKFVELSDRDKTYYGWDSNDNMFKSNLDSYQWKRGQKESNLPIEWNAFKYYDELLNDTNLNLALIDESLRDINDFVLLTEWVSCHSKHLVEKRYYTFSYIYDNKRGNSDKDENKGNIIRIDVYQHGHLDKFFKLYYMM</sequence>
<evidence type="ECO:0000313" key="2">
    <source>
        <dbReference type="EMBL" id="KIP60857.1"/>
    </source>
</evidence>
<keyword evidence="1" id="KW-0732">Signal</keyword>
<keyword evidence="3" id="KW-1185">Reference proteome</keyword>
<feature type="chain" id="PRO_5002211327" description="DUF4595 domain-containing protein" evidence="1">
    <location>
        <begin position="26"/>
        <end position="294"/>
    </location>
</feature>
<evidence type="ECO:0008006" key="4">
    <source>
        <dbReference type="Google" id="ProtNLM"/>
    </source>
</evidence>
<dbReference type="RefSeq" id="WP_042519853.1">
    <property type="nucleotide sequence ID" value="NZ_JXQI01000018.1"/>
</dbReference>
<dbReference type="EMBL" id="JXQK01000075">
    <property type="protein sequence ID" value="KIP60857.1"/>
    <property type="molecule type" value="Genomic_DNA"/>
</dbReference>
<organism evidence="2 3">
    <name type="scientific">Prevotella pectinovora</name>
    <dbReference type="NCBI Taxonomy" id="1602169"/>
    <lineage>
        <taxon>Bacteria</taxon>
        <taxon>Pseudomonadati</taxon>
        <taxon>Bacteroidota</taxon>
        <taxon>Bacteroidia</taxon>
        <taxon>Bacteroidales</taxon>
        <taxon>Prevotellaceae</taxon>
        <taxon>Prevotella</taxon>
    </lineage>
</organism>
<evidence type="ECO:0000313" key="3">
    <source>
        <dbReference type="Proteomes" id="UP000032046"/>
    </source>
</evidence>
<evidence type="ECO:0000256" key="1">
    <source>
        <dbReference type="SAM" id="SignalP"/>
    </source>
</evidence>
<dbReference type="STRING" id="1602171.ST44_10460"/>
<reference evidence="2 3" key="1">
    <citation type="submission" date="2015-01" db="EMBL/GenBank/DDBJ databases">
        <title>Comparative genomics of non-oral Prevotella species.</title>
        <authorList>
            <person name="Accetto T."/>
            <person name="Nograsek B."/>
            <person name="Avgustin G."/>
        </authorList>
    </citation>
    <scope>NUCLEOTIDE SEQUENCE [LARGE SCALE GENOMIC DNA]</scope>
    <source>
        <strain evidence="2 3">P5-119</strain>
    </source>
</reference>
<dbReference type="Proteomes" id="UP000032046">
    <property type="component" value="Unassembled WGS sequence"/>
</dbReference>
<accession>A0A0D0HBA7</accession>
<protein>
    <recommendedName>
        <fullName evidence="4">DUF4595 domain-containing protein</fullName>
    </recommendedName>
</protein>
<gene>
    <name evidence="2" type="ORF">ST44_10460</name>
</gene>
<comment type="caution">
    <text evidence="2">The sequence shown here is derived from an EMBL/GenBank/DDBJ whole genome shotgun (WGS) entry which is preliminary data.</text>
</comment>
<feature type="signal peptide" evidence="1">
    <location>
        <begin position="1"/>
        <end position="25"/>
    </location>
</feature>